<gene>
    <name evidence="7" type="ORF">D3Y57_17015</name>
</gene>
<dbReference type="InterPro" id="IPR029061">
    <property type="entry name" value="THDP-binding"/>
</dbReference>
<dbReference type="SUPFAM" id="SSF52518">
    <property type="entry name" value="Thiamin diphosphate-binding fold (THDP-binding)"/>
    <property type="match status" value="2"/>
</dbReference>
<evidence type="ECO:0000259" key="6">
    <source>
        <dbReference type="Pfam" id="PF02776"/>
    </source>
</evidence>
<dbReference type="Gene3D" id="3.40.50.1220">
    <property type="entry name" value="TPP-binding domain"/>
    <property type="match status" value="1"/>
</dbReference>
<keyword evidence="2 3" id="KW-0786">Thiamine pyrophosphate</keyword>
<dbReference type="Pfam" id="PF02776">
    <property type="entry name" value="TPP_enzyme_N"/>
    <property type="match status" value="1"/>
</dbReference>
<feature type="domain" description="Thiamine pyrophosphate enzyme N-terminal TPP-binding" evidence="6">
    <location>
        <begin position="13"/>
        <end position="129"/>
    </location>
</feature>
<dbReference type="SUPFAM" id="SSF52467">
    <property type="entry name" value="DHS-like NAD/FAD-binding domain"/>
    <property type="match status" value="1"/>
</dbReference>
<reference evidence="7 8" key="1">
    <citation type="submission" date="2018-09" db="EMBL/GenBank/DDBJ databases">
        <title>Sphingomonas peninsula sp. nov., isolated from fildes peninsula, Antarctic soil.</title>
        <authorList>
            <person name="Yingchao G."/>
        </authorList>
    </citation>
    <scope>NUCLEOTIDE SEQUENCE [LARGE SCALE GENOMIC DNA]</scope>
    <source>
        <strain evidence="7 8">YZ-8</strain>
    </source>
</reference>
<dbReference type="NCBIfam" id="NF006052">
    <property type="entry name" value="PRK08199.1"/>
    <property type="match status" value="1"/>
</dbReference>
<dbReference type="Gene3D" id="3.40.50.970">
    <property type="match status" value="2"/>
</dbReference>
<dbReference type="OrthoDB" id="4494979at2"/>
<sequence>MKHGVFVSQSLRTGGRILVDQLLLQGCDRIFTVPGESFLAVLDALHDTPEIQTVICRQEGGVGFMACADGTMTGRPGVAFVTRGPGATNASIGVHVAMQDSQPMILFIGDVARGDRDREGFQEVDFTAMFAPLCKWASRIDDAARIPEYIARAYAVAMSGRPGPVVLALPEDMLRDVIEAVDRPRVLPVVQPVCSEAMGALMALLKDACDPIAIVGGAGWDAASAHYFAEFAASIGLPVATAFRRQDAIANDCPVYAGNLGYGPNPKLVERVKAADLVIAVGARLGEATTDGYTLITPDHPGQILVHVHPDPNELGRVYRTDLSICADMREFSEGAALWEQDILEFIDGTDAHAEWLAWATPLSFDTPLDLGQCVAAMRERLPTDTFICNGAGNFSSWWHRYWHYAGPSCQLAPTAGAMGYGVPAAVAAGLRHPTRKVVALAGDGDFMMNGQELATAVQYGCDMLVLVIDNGAYGTIRMHQEREYPTRLSGTSLKNPDFAALARAYGGWAETVEATADFAPALDRALSQTGVRLLHLKTDVERISAGTTITALRNR</sequence>
<dbReference type="Pfam" id="PF00205">
    <property type="entry name" value="TPP_enzyme_M"/>
    <property type="match status" value="1"/>
</dbReference>
<dbReference type="Proteomes" id="UP000276254">
    <property type="component" value="Chromosome"/>
</dbReference>
<dbReference type="InterPro" id="IPR012001">
    <property type="entry name" value="Thiamin_PyroP_enz_TPP-bd_dom"/>
</dbReference>
<feature type="domain" description="Thiamine pyrophosphate enzyme central" evidence="4">
    <location>
        <begin position="201"/>
        <end position="332"/>
    </location>
</feature>
<dbReference type="AlphaFoldDB" id="A0A494TN86"/>
<dbReference type="GO" id="GO:0003984">
    <property type="term" value="F:acetolactate synthase activity"/>
    <property type="evidence" value="ECO:0007669"/>
    <property type="project" value="TreeGrafter"/>
</dbReference>
<comment type="similarity">
    <text evidence="1 3">Belongs to the TPP enzyme family.</text>
</comment>
<dbReference type="FunFam" id="3.40.50.970:FF:000007">
    <property type="entry name" value="Acetolactate synthase"/>
    <property type="match status" value="1"/>
</dbReference>
<name>A0A494TN86_SPHPE</name>
<dbReference type="KEGG" id="spha:D3Y57_17015"/>
<feature type="domain" description="Thiamine pyrophosphate enzyme TPP-binding" evidence="5">
    <location>
        <begin position="391"/>
        <end position="536"/>
    </location>
</feature>
<dbReference type="CDD" id="cd07035">
    <property type="entry name" value="TPP_PYR_POX_like"/>
    <property type="match status" value="1"/>
</dbReference>
<dbReference type="CDD" id="cd00568">
    <property type="entry name" value="TPP_enzymes"/>
    <property type="match status" value="1"/>
</dbReference>
<evidence type="ECO:0000259" key="5">
    <source>
        <dbReference type="Pfam" id="PF02775"/>
    </source>
</evidence>
<dbReference type="GO" id="GO:0030976">
    <property type="term" value="F:thiamine pyrophosphate binding"/>
    <property type="evidence" value="ECO:0007669"/>
    <property type="project" value="InterPro"/>
</dbReference>
<evidence type="ECO:0000256" key="2">
    <source>
        <dbReference type="ARBA" id="ARBA00023052"/>
    </source>
</evidence>
<evidence type="ECO:0000313" key="8">
    <source>
        <dbReference type="Proteomes" id="UP000276254"/>
    </source>
</evidence>
<evidence type="ECO:0000256" key="3">
    <source>
        <dbReference type="RuleBase" id="RU362132"/>
    </source>
</evidence>
<keyword evidence="8" id="KW-1185">Reference proteome</keyword>
<dbReference type="GO" id="GO:0000287">
    <property type="term" value="F:magnesium ion binding"/>
    <property type="evidence" value="ECO:0007669"/>
    <property type="project" value="InterPro"/>
</dbReference>
<organism evidence="7 8">
    <name type="scientific">Sphingomonas paeninsulae</name>
    <dbReference type="NCBI Taxonomy" id="2319844"/>
    <lineage>
        <taxon>Bacteria</taxon>
        <taxon>Pseudomonadati</taxon>
        <taxon>Pseudomonadota</taxon>
        <taxon>Alphaproteobacteria</taxon>
        <taxon>Sphingomonadales</taxon>
        <taxon>Sphingomonadaceae</taxon>
        <taxon>Sphingomonas</taxon>
    </lineage>
</organism>
<dbReference type="InterPro" id="IPR045229">
    <property type="entry name" value="TPP_enz"/>
</dbReference>
<dbReference type="PANTHER" id="PTHR18968:SF120">
    <property type="entry name" value="ACETOLACTATE SYNTHASE LARGE SUBUNIT"/>
    <property type="match status" value="1"/>
</dbReference>
<dbReference type="GO" id="GO:0050660">
    <property type="term" value="F:flavin adenine dinucleotide binding"/>
    <property type="evidence" value="ECO:0007669"/>
    <property type="project" value="TreeGrafter"/>
</dbReference>
<proteinExistence type="inferred from homology"/>
<dbReference type="GO" id="GO:0009097">
    <property type="term" value="P:isoleucine biosynthetic process"/>
    <property type="evidence" value="ECO:0007669"/>
    <property type="project" value="TreeGrafter"/>
</dbReference>
<evidence type="ECO:0000259" key="4">
    <source>
        <dbReference type="Pfam" id="PF00205"/>
    </source>
</evidence>
<dbReference type="InterPro" id="IPR011766">
    <property type="entry name" value="TPP_enzyme_TPP-bd"/>
</dbReference>
<evidence type="ECO:0000256" key="1">
    <source>
        <dbReference type="ARBA" id="ARBA00007812"/>
    </source>
</evidence>
<evidence type="ECO:0000313" key="7">
    <source>
        <dbReference type="EMBL" id="AYJ87321.1"/>
    </source>
</evidence>
<protein>
    <submittedName>
        <fullName evidence="7">Thiamine pyrophosphate-binding protein</fullName>
    </submittedName>
</protein>
<dbReference type="InterPro" id="IPR012000">
    <property type="entry name" value="Thiamin_PyroP_enz_cen_dom"/>
</dbReference>
<dbReference type="Pfam" id="PF02775">
    <property type="entry name" value="TPP_enzyme_C"/>
    <property type="match status" value="1"/>
</dbReference>
<dbReference type="PANTHER" id="PTHR18968">
    <property type="entry name" value="THIAMINE PYROPHOSPHATE ENZYMES"/>
    <property type="match status" value="1"/>
</dbReference>
<dbReference type="GO" id="GO:0009099">
    <property type="term" value="P:L-valine biosynthetic process"/>
    <property type="evidence" value="ECO:0007669"/>
    <property type="project" value="TreeGrafter"/>
</dbReference>
<accession>A0A494TN86</accession>
<dbReference type="EMBL" id="CP032829">
    <property type="protein sequence ID" value="AYJ87321.1"/>
    <property type="molecule type" value="Genomic_DNA"/>
</dbReference>
<dbReference type="GO" id="GO:0005948">
    <property type="term" value="C:acetolactate synthase complex"/>
    <property type="evidence" value="ECO:0007669"/>
    <property type="project" value="TreeGrafter"/>
</dbReference>
<dbReference type="InterPro" id="IPR029035">
    <property type="entry name" value="DHS-like_NAD/FAD-binding_dom"/>
</dbReference>